<keyword evidence="5" id="KW-0175">Coiled coil</keyword>
<feature type="domain" description="Lipopolysaccharide assembly protein A" evidence="7">
    <location>
        <begin position="24"/>
        <end position="85"/>
    </location>
</feature>
<evidence type="ECO:0000259" key="7">
    <source>
        <dbReference type="Pfam" id="PF06305"/>
    </source>
</evidence>
<organism evidence="8 9">
    <name type="scientific">Thiomicrorhabdus lithotrophica</name>
    <dbReference type="NCBI Taxonomy" id="2949997"/>
    <lineage>
        <taxon>Bacteria</taxon>
        <taxon>Pseudomonadati</taxon>
        <taxon>Pseudomonadota</taxon>
        <taxon>Gammaproteobacteria</taxon>
        <taxon>Thiotrichales</taxon>
        <taxon>Piscirickettsiaceae</taxon>
        <taxon>Thiomicrorhabdus</taxon>
    </lineage>
</organism>
<gene>
    <name evidence="8" type="ORF">NR989_05585</name>
</gene>
<dbReference type="EMBL" id="CP102381">
    <property type="protein sequence ID" value="WEJ63720.1"/>
    <property type="molecule type" value="Genomic_DNA"/>
</dbReference>
<name>A0ABY8CG86_9GAMM</name>
<evidence type="ECO:0000256" key="6">
    <source>
        <dbReference type="SAM" id="Phobius"/>
    </source>
</evidence>
<evidence type="ECO:0000313" key="9">
    <source>
        <dbReference type="Proteomes" id="UP001222275"/>
    </source>
</evidence>
<sequence>MFKLFSLIFITLFLMIGVTLGVLNPTSVDINLLVTYIQLPLSVVMAALFVLGLTIGAAFISIQAIRLRWVIRQKTKQNQKLSDQIIQLKKANIEAKESLKKESKALVNKEN</sequence>
<evidence type="ECO:0000256" key="1">
    <source>
        <dbReference type="ARBA" id="ARBA00022475"/>
    </source>
</evidence>
<accession>A0ABY8CG86</accession>
<protein>
    <submittedName>
        <fullName evidence="8">LapA family protein</fullName>
    </submittedName>
</protein>
<dbReference type="Pfam" id="PF06305">
    <property type="entry name" value="LapA_dom"/>
    <property type="match status" value="1"/>
</dbReference>
<keyword evidence="2 6" id="KW-0812">Transmembrane</keyword>
<dbReference type="InterPro" id="IPR010445">
    <property type="entry name" value="LapA_dom"/>
</dbReference>
<keyword evidence="9" id="KW-1185">Reference proteome</keyword>
<evidence type="ECO:0000313" key="8">
    <source>
        <dbReference type="EMBL" id="WEJ63720.1"/>
    </source>
</evidence>
<keyword evidence="3 6" id="KW-1133">Transmembrane helix</keyword>
<evidence type="ECO:0000256" key="3">
    <source>
        <dbReference type="ARBA" id="ARBA00022989"/>
    </source>
</evidence>
<keyword evidence="4 6" id="KW-0472">Membrane</keyword>
<evidence type="ECO:0000256" key="5">
    <source>
        <dbReference type="SAM" id="Coils"/>
    </source>
</evidence>
<evidence type="ECO:0000256" key="2">
    <source>
        <dbReference type="ARBA" id="ARBA00022692"/>
    </source>
</evidence>
<keyword evidence="1" id="KW-1003">Cell membrane</keyword>
<dbReference type="RefSeq" id="WP_275595976.1">
    <property type="nucleotide sequence ID" value="NZ_CP102381.1"/>
</dbReference>
<evidence type="ECO:0000256" key="4">
    <source>
        <dbReference type="ARBA" id="ARBA00023136"/>
    </source>
</evidence>
<proteinExistence type="predicted"/>
<feature type="transmembrane region" description="Helical" evidence="6">
    <location>
        <begin position="37"/>
        <end position="62"/>
    </location>
</feature>
<feature type="coiled-coil region" evidence="5">
    <location>
        <begin position="71"/>
        <end position="98"/>
    </location>
</feature>
<reference evidence="8 9" key="1">
    <citation type="submission" date="2022-06" db="EMBL/GenBank/DDBJ databases">
        <title>Thiomicrohabdus sp. nov, an obligately chemolithoautotrophic, sulfur-oxidizing bacterium isolated from beach of Guanyin Mountain. Amoy.</title>
        <authorList>
            <person name="Zhu H."/>
        </authorList>
    </citation>
    <scope>NUCLEOTIDE SEQUENCE [LARGE SCALE GENOMIC DNA]</scope>
    <source>
        <strain evidence="8 9">XGS-01</strain>
    </source>
</reference>
<dbReference type="Proteomes" id="UP001222275">
    <property type="component" value="Chromosome"/>
</dbReference>